<dbReference type="Gene3D" id="3.40.50.620">
    <property type="entry name" value="HUPs"/>
    <property type="match status" value="1"/>
</dbReference>
<dbReference type="AlphaFoldDB" id="A0A345U723"/>
<comment type="catalytic activity">
    <reaction evidence="5 6">
        <text>cytidine(34) in tRNA(Ile2) + L-lysine + ATP = lysidine(34) in tRNA(Ile2) + AMP + diphosphate + H(+)</text>
        <dbReference type="Rhea" id="RHEA:43744"/>
        <dbReference type="Rhea" id="RHEA-COMP:10625"/>
        <dbReference type="Rhea" id="RHEA-COMP:10670"/>
        <dbReference type="ChEBI" id="CHEBI:15378"/>
        <dbReference type="ChEBI" id="CHEBI:30616"/>
        <dbReference type="ChEBI" id="CHEBI:32551"/>
        <dbReference type="ChEBI" id="CHEBI:33019"/>
        <dbReference type="ChEBI" id="CHEBI:82748"/>
        <dbReference type="ChEBI" id="CHEBI:83665"/>
        <dbReference type="ChEBI" id="CHEBI:456215"/>
        <dbReference type="EC" id="6.3.4.19"/>
    </reaction>
</comment>
<protein>
    <recommendedName>
        <fullName evidence="6">tRNA(Ile)-lysidine synthase, chloroplastic</fullName>
        <ecNumber evidence="6">6.3.4.19</ecNumber>
    </recommendedName>
    <alternativeName>
        <fullName evidence="6">tRNA(Ile)-2-lysyl-cytidine synthase</fullName>
    </alternativeName>
    <alternativeName>
        <fullName evidence="6">tRNA(Ile)-lysidine synthetase</fullName>
    </alternativeName>
</protein>
<gene>
    <name evidence="8" type="primary">ycf62</name>
    <name evidence="6" type="synonym">tilS</name>
</gene>
<dbReference type="SUPFAM" id="SSF82829">
    <property type="entry name" value="MesJ substrate recognition domain-like"/>
    <property type="match status" value="1"/>
</dbReference>
<feature type="domain" description="tRNA(Ile)-lysidine/2-thiocytidine synthase N-terminal" evidence="7">
    <location>
        <begin position="26"/>
        <end position="204"/>
    </location>
</feature>
<keyword evidence="1 6" id="KW-0436">Ligase</keyword>
<dbReference type="RefSeq" id="YP_009510586.1">
    <property type="nucleotide sequence ID" value="NC_039140.1"/>
</dbReference>
<comment type="similarity">
    <text evidence="6">Belongs to the tRNA(Ile)-lysidine synthase family.</text>
</comment>
<evidence type="ECO:0000259" key="7">
    <source>
        <dbReference type="Pfam" id="PF01171"/>
    </source>
</evidence>
<evidence type="ECO:0000256" key="4">
    <source>
        <dbReference type="ARBA" id="ARBA00022840"/>
    </source>
</evidence>
<evidence type="ECO:0000256" key="6">
    <source>
        <dbReference type="HAMAP-Rule" id="MF_01161"/>
    </source>
</evidence>
<dbReference type="PANTHER" id="PTHR43033:SF1">
    <property type="entry name" value="TRNA(ILE)-LYSIDINE SYNTHASE-RELATED"/>
    <property type="match status" value="1"/>
</dbReference>
<dbReference type="EMBL" id="MH396010">
    <property type="protein sequence ID" value="AXI96259.1"/>
    <property type="molecule type" value="Genomic_DNA"/>
</dbReference>
<evidence type="ECO:0000256" key="3">
    <source>
        <dbReference type="ARBA" id="ARBA00022741"/>
    </source>
</evidence>
<dbReference type="PANTHER" id="PTHR43033">
    <property type="entry name" value="TRNA(ILE)-LYSIDINE SYNTHASE-RELATED"/>
    <property type="match status" value="1"/>
</dbReference>
<evidence type="ECO:0000256" key="5">
    <source>
        <dbReference type="ARBA" id="ARBA00048539"/>
    </source>
</evidence>
<dbReference type="GO" id="GO:0006400">
    <property type="term" value="P:tRNA modification"/>
    <property type="evidence" value="ECO:0007669"/>
    <property type="project" value="UniProtKB-UniRule"/>
</dbReference>
<name>A0A345U723_9FLOR</name>
<keyword evidence="4 6" id="KW-0067">ATP-binding</keyword>
<comment type="subcellular location">
    <subcellularLocation>
        <location evidence="6">Plastid</location>
        <location evidence="6">Chloroplast</location>
    </subcellularLocation>
</comment>
<dbReference type="GO" id="GO:0032267">
    <property type="term" value="F:tRNA(Ile)-lysidine synthase activity"/>
    <property type="evidence" value="ECO:0007669"/>
    <property type="project" value="UniProtKB-EC"/>
</dbReference>
<organism evidence="8">
    <name type="scientific">Gracilaria ferox</name>
    <dbReference type="NCBI Taxonomy" id="1184158"/>
    <lineage>
        <taxon>Eukaryota</taxon>
        <taxon>Rhodophyta</taxon>
        <taxon>Florideophyceae</taxon>
        <taxon>Rhodymeniophycidae</taxon>
        <taxon>Gracilariales</taxon>
        <taxon>Gracilariaceae</taxon>
        <taxon>Gracilaria</taxon>
    </lineage>
</organism>
<comment type="domain">
    <text evidence="6">The N-terminal region contains the highly conserved SGGXDS motif, predicted to be a P-loop motif involved in ATP binding.</text>
</comment>
<dbReference type="GO" id="GO:0009507">
    <property type="term" value="C:chloroplast"/>
    <property type="evidence" value="ECO:0007669"/>
    <property type="project" value="UniProtKB-SubCell"/>
</dbReference>
<evidence type="ECO:0000313" key="8">
    <source>
        <dbReference type="EMBL" id="AXI96259.1"/>
    </source>
</evidence>
<proteinExistence type="inferred from homology"/>
<dbReference type="InterPro" id="IPR014729">
    <property type="entry name" value="Rossmann-like_a/b/a_fold"/>
</dbReference>
<sequence>MTVTYLHDKFINIILKCQQLRKPISILIALSGGKDSLCLIKLVEDFNYLYKYFNNIEYIYIDHQWRNDSKKNIKHLLNYTNITNNHTYVYQIHTIHMSESTIRKIRYQIILQHAIKNKIQIIFTGHNQTDQLETFLLNLIRGTGLEGLSSLPLIRQIKYYIQIIRPLVKMNIGDILWFCHKFNLPIWSDKTNFYYSNYRNRIRYELLPYLKAYFCPKIEYNIINFLNVSSVENEYVKQNAIKLYINSRHTYYIAINYKIIKDQHLALKRRILYLFFYYNFNKCLNHNILNQLIKYIHIKHQRKIKIVWEQLKINIYKNWIYIQ</sequence>
<dbReference type="NCBIfam" id="TIGR02432">
    <property type="entry name" value="lysidine_TilS_N"/>
    <property type="match status" value="1"/>
</dbReference>
<dbReference type="GeneID" id="37622968"/>
<keyword evidence="8" id="KW-0150">Chloroplast</keyword>
<evidence type="ECO:0000256" key="1">
    <source>
        <dbReference type="ARBA" id="ARBA00022598"/>
    </source>
</evidence>
<dbReference type="EC" id="6.3.4.19" evidence="6"/>
<dbReference type="CDD" id="cd01992">
    <property type="entry name" value="TilS_N"/>
    <property type="match status" value="1"/>
</dbReference>
<dbReference type="HAMAP" id="MF_01161">
    <property type="entry name" value="tRNA_Ile_lys_synt"/>
    <property type="match status" value="1"/>
</dbReference>
<geneLocation type="chloroplast" evidence="8"/>
<dbReference type="GO" id="GO:0005524">
    <property type="term" value="F:ATP binding"/>
    <property type="evidence" value="ECO:0007669"/>
    <property type="project" value="UniProtKB-UniRule"/>
</dbReference>
<evidence type="ECO:0000256" key="2">
    <source>
        <dbReference type="ARBA" id="ARBA00022694"/>
    </source>
</evidence>
<keyword evidence="3 6" id="KW-0547">Nucleotide-binding</keyword>
<dbReference type="InterPro" id="IPR011063">
    <property type="entry name" value="TilS/TtcA_N"/>
</dbReference>
<keyword evidence="2 6" id="KW-0819">tRNA processing</keyword>
<dbReference type="InterPro" id="IPR012094">
    <property type="entry name" value="tRNA_Ile_lys_synt"/>
</dbReference>
<dbReference type="Pfam" id="PF01171">
    <property type="entry name" value="ATP_bind_3"/>
    <property type="match status" value="1"/>
</dbReference>
<reference evidence="8" key="1">
    <citation type="submission" date="2018-05" db="EMBL/GenBank/DDBJ databases">
        <title>Organellar genomes of Gracilariaceae.</title>
        <authorList>
            <person name="Iha C."/>
            <person name="Oliveira M.C."/>
        </authorList>
    </citation>
    <scope>NUCLEOTIDE SEQUENCE</scope>
</reference>
<dbReference type="SUPFAM" id="SSF52402">
    <property type="entry name" value="Adenine nucleotide alpha hydrolases-like"/>
    <property type="match status" value="1"/>
</dbReference>
<accession>A0A345U723</accession>
<keyword evidence="8" id="KW-0934">Plastid</keyword>
<feature type="binding site" evidence="6">
    <location>
        <begin position="31"/>
        <end position="36"/>
    </location>
    <ligand>
        <name>ATP</name>
        <dbReference type="ChEBI" id="CHEBI:30616"/>
    </ligand>
</feature>
<comment type="function">
    <text evidence="6">Ligates lysine onto the cytidine present at position 34 of the AUA codon-specific tRNA(Ile) that contains the anticodon CAU, in an ATP-dependent manner. Cytidine is converted to lysidine, thus changing the amino acid specificity of the tRNA from methionine to isoleucine.</text>
</comment>
<dbReference type="InterPro" id="IPR012795">
    <property type="entry name" value="tRNA_Ile_lys_synt_N"/>
</dbReference>